<dbReference type="AlphaFoldDB" id="A0A166HG37"/>
<dbReference type="Gene3D" id="1.20.5.170">
    <property type="match status" value="1"/>
</dbReference>
<name>A0A166HG37_9AGAM</name>
<dbReference type="EMBL" id="KV428012">
    <property type="protein sequence ID" value="KZT42675.1"/>
    <property type="molecule type" value="Genomic_DNA"/>
</dbReference>
<organism evidence="3 4">
    <name type="scientific">Sistotremastrum suecicum HHB10207 ss-3</name>
    <dbReference type="NCBI Taxonomy" id="1314776"/>
    <lineage>
        <taxon>Eukaryota</taxon>
        <taxon>Fungi</taxon>
        <taxon>Dikarya</taxon>
        <taxon>Basidiomycota</taxon>
        <taxon>Agaricomycotina</taxon>
        <taxon>Agaricomycetes</taxon>
        <taxon>Sistotremastrales</taxon>
        <taxon>Sistotremastraceae</taxon>
        <taxon>Sistotremastrum</taxon>
    </lineage>
</organism>
<evidence type="ECO:0000256" key="2">
    <source>
        <dbReference type="SAM" id="MobiDB-lite"/>
    </source>
</evidence>
<keyword evidence="4" id="KW-1185">Reference proteome</keyword>
<evidence type="ECO:0000313" key="3">
    <source>
        <dbReference type="EMBL" id="KZT42675.1"/>
    </source>
</evidence>
<evidence type="ECO:0000256" key="1">
    <source>
        <dbReference type="SAM" id="Coils"/>
    </source>
</evidence>
<sequence length="84" mass="9431">MDAFPTFGENSAWGPSTSEQPQGNILKDAVRKEEVIKEILNAQNDLRALLGRTKTVQGDIEKLTAENATLQMYIDNLTRQIARR</sequence>
<feature type="coiled-coil region" evidence="1">
    <location>
        <begin position="32"/>
        <end position="80"/>
    </location>
</feature>
<feature type="region of interest" description="Disordered" evidence="2">
    <location>
        <begin position="1"/>
        <end position="24"/>
    </location>
</feature>
<keyword evidence="1" id="KW-0175">Coiled coil</keyword>
<dbReference type="Pfam" id="PF10224">
    <property type="entry name" value="DUF2205"/>
    <property type="match status" value="1"/>
</dbReference>
<dbReference type="Proteomes" id="UP000076798">
    <property type="component" value="Unassembled WGS sequence"/>
</dbReference>
<feature type="compositionally biased region" description="Polar residues" evidence="2">
    <location>
        <begin position="13"/>
        <end position="23"/>
    </location>
</feature>
<protein>
    <submittedName>
        <fullName evidence="3">Uncharacterized protein</fullName>
    </submittedName>
</protein>
<reference evidence="3 4" key="1">
    <citation type="journal article" date="2016" name="Mol. Biol. Evol.">
        <title>Comparative Genomics of Early-Diverging Mushroom-Forming Fungi Provides Insights into the Origins of Lignocellulose Decay Capabilities.</title>
        <authorList>
            <person name="Nagy L.G."/>
            <person name="Riley R."/>
            <person name="Tritt A."/>
            <person name="Adam C."/>
            <person name="Daum C."/>
            <person name="Floudas D."/>
            <person name="Sun H."/>
            <person name="Yadav J.S."/>
            <person name="Pangilinan J."/>
            <person name="Larsson K.H."/>
            <person name="Matsuura K."/>
            <person name="Barry K."/>
            <person name="Labutti K."/>
            <person name="Kuo R."/>
            <person name="Ohm R.A."/>
            <person name="Bhattacharya S.S."/>
            <person name="Shirouzu T."/>
            <person name="Yoshinaga Y."/>
            <person name="Martin F.M."/>
            <person name="Grigoriev I.V."/>
            <person name="Hibbett D.S."/>
        </authorList>
    </citation>
    <scope>NUCLEOTIDE SEQUENCE [LARGE SCALE GENOMIC DNA]</scope>
    <source>
        <strain evidence="3 4">HHB10207 ss-3</strain>
    </source>
</reference>
<dbReference type="InterPro" id="IPR019357">
    <property type="entry name" value="SCOC"/>
</dbReference>
<dbReference type="OrthoDB" id="2163284at2759"/>
<gene>
    <name evidence="3" type="ORF">SISSUDRAFT_1041297</name>
</gene>
<proteinExistence type="predicted"/>
<accession>A0A166HG37</accession>
<evidence type="ECO:0000313" key="4">
    <source>
        <dbReference type="Proteomes" id="UP000076798"/>
    </source>
</evidence>